<dbReference type="Gene3D" id="3.90.550.50">
    <property type="match status" value="1"/>
</dbReference>
<dbReference type="AlphaFoldDB" id="A0A8I6THR6"/>
<evidence type="ECO:0000256" key="7">
    <source>
        <dbReference type="ARBA" id="ARBA00022989"/>
    </source>
</evidence>
<evidence type="ECO:0000256" key="9">
    <source>
        <dbReference type="ARBA" id="ARBA00023136"/>
    </source>
</evidence>
<dbReference type="OMA" id="QPYSINE"/>
<dbReference type="EnsemblMetazoa" id="XM_014406166.2">
    <property type="protein sequence ID" value="XP_014261652.1"/>
    <property type="gene ID" value="LOC106673839"/>
</dbReference>
<dbReference type="Proteomes" id="UP000494040">
    <property type="component" value="Unassembled WGS sequence"/>
</dbReference>
<evidence type="ECO:0000256" key="5">
    <source>
        <dbReference type="ARBA" id="ARBA00022692"/>
    </source>
</evidence>
<dbReference type="KEGG" id="clec:106673839"/>
<protein>
    <recommendedName>
        <fullName evidence="11">Hexosyltransferase</fullName>
        <ecNumber evidence="11">2.4.1.-</ecNumber>
    </recommendedName>
</protein>
<dbReference type="PANTHER" id="PTHR11214:SF376">
    <property type="entry name" value="HEXOSYLTRANSFERASE"/>
    <property type="match status" value="1"/>
</dbReference>
<dbReference type="EnsemblMetazoa" id="XM_014406162.2">
    <property type="protein sequence ID" value="XP_014261648.1"/>
    <property type="gene ID" value="LOC106673839"/>
</dbReference>
<keyword evidence="3 11" id="KW-0328">Glycosyltransferase</keyword>
<keyword evidence="5" id="KW-0812">Transmembrane</keyword>
<keyword evidence="10" id="KW-0325">Glycoprotein</keyword>
<accession>A0A8I6THR6</accession>
<name>A0A8I6THR6_CIMLE</name>
<evidence type="ECO:0000256" key="10">
    <source>
        <dbReference type="ARBA" id="ARBA00023180"/>
    </source>
</evidence>
<keyword evidence="6" id="KW-0735">Signal-anchor</keyword>
<dbReference type="RefSeq" id="XP_014261652.1">
    <property type="nucleotide sequence ID" value="XM_014406166.2"/>
</dbReference>
<evidence type="ECO:0000313" key="13">
    <source>
        <dbReference type="Proteomes" id="UP000494040"/>
    </source>
</evidence>
<evidence type="ECO:0000256" key="3">
    <source>
        <dbReference type="ARBA" id="ARBA00022676"/>
    </source>
</evidence>
<keyword evidence="8 11" id="KW-0333">Golgi apparatus</keyword>
<reference evidence="12" key="1">
    <citation type="submission" date="2022-01" db="UniProtKB">
        <authorList>
            <consortium name="EnsemblMetazoa"/>
        </authorList>
    </citation>
    <scope>IDENTIFICATION</scope>
</reference>
<evidence type="ECO:0000256" key="2">
    <source>
        <dbReference type="ARBA" id="ARBA00008661"/>
    </source>
</evidence>
<dbReference type="GO" id="GO:0000139">
    <property type="term" value="C:Golgi membrane"/>
    <property type="evidence" value="ECO:0007669"/>
    <property type="project" value="UniProtKB-SubCell"/>
</dbReference>
<dbReference type="EnsemblMetazoa" id="XM_014406165.2">
    <property type="protein sequence ID" value="XP_014261651.1"/>
    <property type="gene ID" value="LOC106673839"/>
</dbReference>
<dbReference type="RefSeq" id="XP_014261648.1">
    <property type="nucleotide sequence ID" value="XM_014406162.2"/>
</dbReference>
<dbReference type="RefSeq" id="XP_014261651.1">
    <property type="nucleotide sequence ID" value="XM_014406165.2"/>
</dbReference>
<sequence>MFDKRCCRLVWGLILLGVVGFMIWRLSGCPGPPRTAQLPVLNYLPLVPSNATTAPAPYQIQILPPDDLSTLINLKEFSFLSKYSCNATPLVAVIVHSAPNNIYHRRMIRSTWGNALDIVFMVGETNSSSIQNQLEEEMKEHSDIVQGTFIDSYRNMTYKHVMGLKWATYHCPGARYILKTDDDVFVNTPFLQAFLNSQVSPLGARRLLLCNVMDRTIVKRSYRSKWRVTPAEYSGRWYPKYCTGWAVLYSPDVAFTLYAEAQKSKYFWIDDVHITGTLVAKTNITHTTLGSLAILEEFTKNLVYSGQTKSDFLFSLTSPKYFKYLWDMVNHPLVPQQKR</sequence>
<dbReference type="InterPro" id="IPR002659">
    <property type="entry name" value="Glyco_trans_31"/>
</dbReference>
<dbReference type="PANTHER" id="PTHR11214">
    <property type="entry name" value="BETA-1,3-N-ACETYLGLUCOSAMINYLTRANSFERASE"/>
    <property type="match status" value="1"/>
</dbReference>
<evidence type="ECO:0000313" key="12">
    <source>
        <dbReference type="EnsemblMetazoa" id="XP_014261648.1"/>
    </source>
</evidence>
<comment type="similarity">
    <text evidence="2 11">Belongs to the glycosyltransferase 31 family.</text>
</comment>
<dbReference type="Pfam" id="PF01762">
    <property type="entry name" value="Galactosyl_T"/>
    <property type="match status" value="1"/>
</dbReference>
<evidence type="ECO:0000256" key="11">
    <source>
        <dbReference type="RuleBase" id="RU363063"/>
    </source>
</evidence>
<dbReference type="RefSeq" id="XP_014261650.1">
    <property type="nucleotide sequence ID" value="XM_014406164.2"/>
</dbReference>
<keyword evidence="9" id="KW-0472">Membrane</keyword>
<organism evidence="12 13">
    <name type="scientific">Cimex lectularius</name>
    <name type="common">Bed bug</name>
    <name type="synonym">Acanthia lectularia</name>
    <dbReference type="NCBI Taxonomy" id="79782"/>
    <lineage>
        <taxon>Eukaryota</taxon>
        <taxon>Metazoa</taxon>
        <taxon>Ecdysozoa</taxon>
        <taxon>Arthropoda</taxon>
        <taxon>Hexapoda</taxon>
        <taxon>Insecta</taxon>
        <taxon>Pterygota</taxon>
        <taxon>Neoptera</taxon>
        <taxon>Paraneoptera</taxon>
        <taxon>Hemiptera</taxon>
        <taxon>Heteroptera</taxon>
        <taxon>Panheteroptera</taxon>
        <taxon>Cimicomorpha</taxon>
        <taxon>Cimicidae</taxon>
        <taxon>Cimex</taxon>
    </lineage>
</organism>
<keyword evidence="13" id="KW-1185">Reference proteome</keyword>
<evidence type="ECO:0000256" key="6">
    <source>
        <dbReference type="ARBA" id="ARBA00022968"/>
    </source>
</evidence>
<evidence type="ECO:0000256" key="4">
    <source>
        <dbReference type="ARBA" id="ARBA00022679"/>
    </source>
</evidence>
<evidence type="ECO:0000256" key="1">
    <source>
        <dbReference type="ARBA" id="ARBA00004323"/>
    </source>
</evidence>
<dbReference type="OrthoDB" id="115198at2759"/>
<dbReference type="EC" id="2.4.1.-" evidence="11"/>
<keyword evidence="7" id="KW-1133">Transmembrane helix</keyword>
<keyword evidence="4" id="KW-0808">Transferase</keyword>
<dbReference type="GO" id="GO:0016758">
    <property type="term" value="F:hexosyltransferase activity"/>
    <property type="evidence" value="ECO:0007669"/>
    <property type="project" value="InterPro"/>
</dbReference>
<dbReference type="FunFam" id="3.90.550.50:FF:000001">
    <property type="entry name" value="Hexosyltransferase"/>
    <property type="match status" value="1"/>
</dbReference>
<comment type="subcellular location">
    <subcellularLocation>
        <location evidence="1 11">Golgi apparatus membrane</location>
        <topology evidence="1 11">Single-pass type II membrane protein</topology>
    </subcellularLocation>
</comment>
<proteinExistence type="inferred from homology"/>
<dbReference type="GO" id="GO:0006493">
    <property type="term" value="P:protein O-linked glycosylation"/>
    <property type="evidence" value="ECO:0007669"/>
    <property type="project" value="TreeGrafter"/>
</dbReference>
<dbReference type="RefSeq" id="XP_024081292.1">
    <property type="nucleotide sequence ID" value="XM_024225524.1"/>
</dbReference>
<dbReference type="GeneID" id="106673839"/>
<evidence type="ECO:0000256" key="8">
    <source>
        <dbReference type="ARBA" id="ARBA00023034"/>
    </source>
</evidence>
<dbReference type="EnsemblMetazoa" id="XM_024225524.1">
    <property type="protein sequence ID" value="XP_024081292.1"/>
    <property type="gene ID" value="LOC106673839"/>
</dbReference>
<dbReference type="EnsemblMetazoa" id="XM_014406164.2">
    <property type="protein sequence ID" value="XP_014261650.1"/>
    <property type="gene ID" value="LOC106673839"/>
</dbReference>